<protein>
    <submittedName>
        <fullName evidence="1">Uncharacterized protein</fullName>
    </submittedName>
</protein>
<evidence type="ECO:0000313" key="1">
    <source>
        <dbReference type="EMBL" id="RJY18449.1"/>
    </source>
</evidence>
<dbReference type="Proteomes" id="UP000273022">
    <property type="component" value="Unassembled WGS sequence"/>
</dbReference>
<sequence>MSFLGLNLNSSSSYFMVTQDMPKQERGSAVDRRKRNITSPLLESNSLTDQEQAIPHEALLNSPKTTRVQNQTARTNVKALHLNMDFKRQLTSINQKIKNLNSRLKRDINPGQIASINAQLNALKTKKQIINLQLLELKTVR</sequence>
<gene>
    <name evidence="1" type="ORF">D5R81_05285</name>
</gene>
<reference evidence="1 2" key="1">
    <citation type="submission" date="2018-09" db="EMBL/GenBank/DDBJ databases">
        <title>Phylogeny of the Shewanellaceae, and recommendation for two new genera, Pseudoshewanella and Parashewanella.</title>
        <authorList>
            <person name="Wang G."/>
        </authorList>
    </citation>
    <scope>NUCLEOTIDE SEQUENCE [LARGE SCALE GENOMIC DNA]</scope>
    <source>
        <strain evidence="1 2">KCTC 22492</strain>
    </source>
</reference>
<organism evidence="1 2">
    <name type="scientific">Parashewanella spongiae</name>
    <dbReference type="NCBI Taxonomy" id="342950"/>
    <lineage>
        <taxon>Bacteria</taxon>
        <taxon>Pseudomonadati</taxon>
        <taxon>Pseudomonadota</taxon>
        <taxon>Gammaproteobacteria</taxon>
        <taxon>Alteromonadales</taxon>
        <taxon>Shewanellaceae</taxon>
        <taxon>Parashewanella</taxon>
    </lineage>
</organism>
<evidence type="ECO:0000313" key="2">
    <source>
        <dbReference type="Proteomes" id="UP000273022"/>
    </source>
</evidence>
<accession>A0A3A6UA95</accession>
<proteinExistence type="predicted"/>
<dbReference type="EMBL" id="QYYH01000022">
    <property type="protein sequence ID" value="RJY18449.1"/>
    <property type="molecule type" value="Genomic_DNA"/>
</dbReference>
<keyword evidence="2" id="KW-1185">Reference proteome</keyword>
<name>A0A3A6UA95_9GAMM</name>
<dbReference type="RefSeq" id="WP_121852609.1">
    <property type="nucleotide sequence ID" value="NZ_CP037952.1"/>
</dbReference>
<comment type="caution">
    <text evidence="1">The sequence shown here is derived from an EMBL/GenBank/DDBJ whole genome shotgun (WGS) entry which is preliminary data.</text>
</comment>
<dbReference type="AlphaFoldDB" id="A0A3A6UA95"/>